<comment type="caution">
    <text evidence="1">The sequence shown here is derived from an EMBL/GenBank/DDBJ whole genome shotgun (WGS) entry which is preliminary data.</text>
</comment>
<accession>A0AAJ3RQ12</accession>
<dbReference type="Gene3D" id="3.40.50.1820">
    <property type="entry name" value="alpha/beta hydrolase"/>
    <property type="match status" value="1"/>
</dbReference>
<gene>
    <name evidence="1" type="ORF">CTM53_09510</name>
</gene>
<evidence type="ECO:0000313" key="1">
    <source>
        <dbReference type="EMBL" id="PJI18846.1"/>
    </source>
</evidence>
<organism evidence="1 2">
    <name type="scientific">Prevotella intermedia</name>
    <dbReference type="NCBI Taxonomy" id="28131"/>
    <lineage>
        <taxon>Bacteria</taxon>
        <taxon>Pseudomonadati</taxon>
        <taxon>Bacteroidota</taxon>
        <taxon>Bacteroidia</taxon>
        <taxon>Bacteroidales</taxon>
        <taxon>Prevotellaceae</taxon>
        <taxon>Prevotella</taxon>
    </lineage>
</organism>
<dbReference type="SUPFAM" id="SSF53474">
    <property type="entry name" value="alpha/beta-Hydrolases"/>
    <property type="match status" value="1"/>
</dbReference>
<reference evidence="1 2" key="1">
    <citation type="submission" date="2017-11" db="EMBL/GenBank/DDBJ databases">
        <title>Genome sequencing of Prevotella intermedia KCOM 2698.</title>
        <authorList>
            <person name="Kook J.-K."/>
            <person name="Park S.-N."/>
            <person name="Lim Y.K."/>
        </authorList>
    </citation>
    <scope>NUCLEOTIDE SEQUENCE [LARGE SCALE GENOMIC DNA]</scope>
    <source>
        <strain evidence="1 2">KCOM 2698</strain>
    </source>
</reference>
<dbReference type="InterPro" id="IPR029058">
    <property type="entry name" value="AB_hydrolase_fold"/>
</dbReference>
<proteinExistence type="predicted"/>
<protein>
    <submittedName>
        <fullName evidence="1">Alpha/beta hydrolase</fullName>
    </submittedName>
</protein>
<sequence length="430" mass="47219">MGLVMNMVPVMAEGAAYSTEYVKLSHQSAVVYQPTTKTTKTGIGVVVMHSDEDYMGFLPNPELAKRGYTVIATAPKEGKLISEKLLNIKACVAYLRQQPDIKKVILLGHSGGATVMTAYQLVAEKGKEAFEGKLYNDWSEKLANLPKADGVMLLDANFGNSVMTLLSLDPNITEQDKGNNVTVRYNLKDTANGYVAGGNSVYKNSFVSNYNQAQRSRLLTLMAMANERLALIEAGKGKFSDDEPFVVAGAAQMRFYNKLFPQDLSLLSHTKQAWPIIKADGSIKNEIVKSVRAPFGMIGSSERLTASLNTTVRGFLSTCAITTDANFRVNEDGLQGIHWTSNINNPIGNSEGITVPSLFMGMTGSYEYLAAEEIYHHSASTDKTIAFVEGASHNFTPDKDAEKYNNTSYGDTVKHLFDYVDNWLDSRFNK</sequence>
<dbReference type="Proteomes" id="UP000229102">
    <property type="component" value="Unassembled WGS sequence"/>
</dbReference>
<name>A0AAJ3RQ12_PREIN</name>
<dbReference type="GO" id="GO:0016787">
    <property type="term" value="F:hydrolase activity"/>
    <property type="evidence" value="ECO:0007669"/>
    <property type="project" value="UniProtKB-KW"/>
</dbReference>
<dbReference type="EMBL" id="PENF01000002">
    <property type="protein sequence ID" value="PJI18846.1"/>
    <property type="molecule type" value="Genomic_DNA"/>
</dbReference>
<dbReference type="AlphaFoldDB" id="A0AAJ3RQ12"/>
<evidence type="ECO:0000313" key="2">
    <source>
        <dbReference type="Proteomes" id="UP000229102"/>
    </source>
</evidence>
<keyword evidence="1" id="KW-0378">Hydrolase</keyword>